<evidence type="ECO:0000256" key="5">
    <source>
        <dbReference type="ARBA" id="ARBA00023136"/>
    </source>
</evidence>
<dbReference type="Pfam" id="PF00854">
    <property type="entry name" value="PTR2"/>
    <property type="match status" value="1"/>
</dbReference>
<feature type="transmembrane region" description="Helical" evidence="6">
    <location>
        <begin position="315"/>
        <end position="336"/>
    </location>
</feature>
<comment type="caution">
    <text evidence="7">The sequence shown here is derived from an EMBL/GenBank/DDBJ whole genome shotgun (WGS) entry which is preliminary data.</text>
</comment>
<protein>
    <submittedName>
        <fullName evidence="7">Protein NRT1/ PTR FAMILY 4.5</fullName>
    </submittedName>
</protein>
<evidence type="ECO:0000313" key="8">
    <source>
        <dbReference type="Proteomes" id="UP000797356"/>
    </source>
</evidence>
<evidence type="ECO:0000256" key="3">
    <source>
        <dbReference type="ARBA" id="ARBA00022692"/>
    </source>
</evidence>
<feature type="transmembrane region" description="Helical" evidence="6">
    <location>
        <begin position="62"/>
        <end position="82"/>
    </location>
</feature>
<proteinExistence type="inferred from homology"/>
<accession>A0A8K0NDF2</accession>
<dbReference type="InterPro" id="IPR000109">
    <property type="entry name" value="POT_fam"/>
</dbReference>
<keyword evidence="4 6" id="KW-1133">Transmembrane helix</keyword>
<comment type="subcellular location">
    <subcellularLocation>
        <location evidence="1">Membrane</location>
        <topology evidence="1">Multi-pass membrane protein</topology>
    </subcellularLocation>
</comment>
<keyword evidence="3 6" id="KW-0812">Transmembrane</keyword>
<gene>
    <name evidence="7" type="ORF">COCNU_16G000470</name>
</gene>
<feature type="transmembrane region" description="Helical" evidence="6">
    <location>
        <begin position="24"/>
        <end position="50"/>
    </location>
</feature>
<evidence type="ECO:0000313" key="7">
    <source>
        <dbReference type="EMBL" id="KAG1370953.1"/>
    </source>
</evidence>
<dbReference type="Gene3D" id="1.20.1250.20">
    <property type="entry name" value="MFS general substrate transporter like domains"/>
    <property type="match status" value="1"/>
</dbReference>
<feature type="transmembrane region" description="Helical" evidence="6">
    <location>
        <begin position="175"/>
        <end position="197"/>
    </location>
</feature>
<feature type="transmembrane region" description="Helical" evidence="6">
    <location>
        <begin position="481"/>
        <end position="500"/>
    </location>
</feature>
<evidence type="ECO:0000256" key="4">
    <source>
        <dbReference type="ARBA" id="ARBA00022989"/>
    </source>
</evidence>
<evidence type="ECO:0000256" key="2">
    <source>
        <dbReference type="ARBA" id="ARBA00005982"/>
    </source>
</evidence>
<dbReference type="OrthoDB" id="8904098at2759"/>
<sequence length="601" mass="66860">MDWSMEVTEAGSKFWNPQQGGFQATMFVFAFAGLENIGFIANMVSLVLYFMGVMHYDLSGSATTLTNFMGATFLLTIVGGFISDTYMTRLNTILMFGLIEILGYILLTLQARYRGLQPDQTCNTCQLKGGNACMFVITLCLLALGCGGIRGCVPALGADQFDKNHPKERKYLTSYFNWLLLSITSGATFGVTVIVWVYTEKSWSSGFFISMLLALVGFVIITLGKPFYRVRVAGESPLLRILQVIVVAIQNQKLSVPENSDELFEINEKESEFIEVKIPHSNQFRFLDKAAVLPKGTTPEPWKVCSVTQVEEVKILVRMLPILFSTILMNTCLAQLQTFSIQQGNIMDLHLGSFKFPAASIPVIPLIFMTLLIPVYELAFVPLARRLTGHPSGITHLQRVGVGLVLSAVSMAVAAVIEVKRRNAFNHHLKQISLFWLSFQFSIFGVADMFTLVGLMEFFYSEAPAGMRSLSTSFSWLSLSFGYFLSTAFVRAINGITARLAPSGNGWLYGLDLNKNNLDLFYWFLAILSCLNFVVYLFCAKWYKYRKEGVQAGQMDDGLLGINIARSETKEEEAEAVKNVQQVTCSIDGSCSDVPEEVVMC</sequence>
<keyword evidence="8" id="KW-1185">Reference proteome</keyword>
<feature type="transmembrane region" description="Helical" evidence="6">
    <location>
        <begin position="400"/>
        <end position="417"/>
    </location>
</feature>
<dbReference type="PANTHER" id="PTHR11654">
    <property type="entry name" value="OLIGOPEPTIDE TRANSPORTER-RELATED"/>
    <property type="match status" value="1"/>
</dbReference>
<dbReference type="Proteomes" id="UP000797356">
    <property type="component" value="Chromosome 16"/>
</dbReference>
<evidence type="ECO:0000256" key="6">
    <source>
        <dbReference type="SAM" id="Phobius"/>
    </source>
</evidence>
<dbReference type="InterPro" id="IPR036259">
    <property type="entry name" value="MFS_trans_sf"/>
</dbReference>
<organism evidence="7 8">
    <name type="scientific">Cocos nucifera</name>
    <name type="common">Coconut palm</name>
    <dbReference type="NCBI Taxonomy" id="13894"/>
    <lineage>
        <taxon>Eukaryota</taxon>
        <taxon>Viridiplantae</taxon>
        <taxon>Streptophyta</taxon>
        <taxon>Embryophyta</taxon>
        <taxon>Tracheophyta</taxon>
        <taxon>Spermatophyta</taxon>
        <taxon>Magnoliopsida</taxon>
        <taxon>Liliopsida</taxon>
        <taxon>Arecaceae</taxon>
        <taxon>Arecoideae</taxon>
        <taxon>Cocoseae</taxon>
        <taxon>Attaleinae</taxon>
        <taxon>Cocos</taxon>
    </lineage>
</organism>
<evidence type="ECO:0000256" key="1">
    <source>
        <dbReference type="ARBA" id="ARBA00004141"/>
    </source>
</evidence>
<reference evidence="7" key="2">
    <citation type="submission" date="2019-07" db="EMBL/GenBank/DDBJ databases">
        <authorList>
            <person name="Yang Y."/>
            <person name="Bocs S."/>
            <person name="Baudouin L."/>
        </authorList>
    </citation>
    <scope>NUCLEOTIDE SEQUENCE</scope>
    <source>
        <tissue evidence="7">Spear leaf of Hainan Tall coconut</tissue>
    </source>
</reference>
<dbReference type="AlphaFoldDB" id="A0A8K0NDF2"/>
<feature type="transmembrane region" description="Helical" evidence="6">
    <location>
        <begin position="356"/>
        <end position="379"/>
    </location>
</feature>
<name>A0A8K0NDF2_COCNU</name>
<feature type="transmembrane region" description="Helical" evidence="6">
    <location>
        <begin position="88"/>
        <end position="107"/>
    </location>
</feature>
<dbReference type="EMBL" id="CM017887">
    <property type="protein sequence ID" value="KAG1370953.1"/>
    <property type="molecule type" value="Genomic_DNA"/>
</dbReference>
<dbReference type="SUPFAM" id="SSF103473">
    <property type="entry name" value="MFS general substrate transporter"/>
    <property type="match status" value="1"/>
</dbReference>
<comment type="similarity">
    <text evidence="2">Belongs to the major facilitator superfamily. Proton-dependent oligopeptide transporter (POT/PTR) (TC 2.A.17) family.</text>
</comment>
<feature type="transmembrane region" description="Helical" evidence="6">
    <location>
        <begin position="437"/>
        <end position="460"/>
    </location>
</feature>
<keyword evidence="5 6" id="KW-0472">Membrane</keyword>
<feature type="transmembrane region" description="Helical" evidence="6">
    <location>
        <begin position="203"/>
        <end position="223"/>
    </location>
</feature>
<dbReference type="GO" id="GO:0022857">
    <property type="term" value="F:transmembrane transporter activity"/>
    <property type="evidence" value="ECO:0007669"/>
    <property type="project" value="InterPro"/>
</dbReference>
<feature type="transmembrane region" description="Helical" evidence="6">
    <location>
        <begin position="520"/>
        <end position="539"/>
    </location>
</feature>
<reference evidence="7" key="1">
    <citation type="journal article" date="2017" name="Gigascience">
        <title>The genome draft of coconut (Cocos nucifera).</title>
        <authorList>
            <person name="Xiao Y."/>
            <person name="Xu P."/>
            <person name="Fan H."/>
            <person name="Baudouin L."/>
            <person name="Xia W."/>
            <person name="Bocs S."/>
            <person name="Xu J."/>
            <person name="Li Q."/>
            <person name="Guo A."/>
            <person name="Zhou L."/>
            <person name="Li J."/>
            <person name="Wu Y."/>
            <person name="Ma Z."/>
            <person name="Armero A."/>
            <person name="Issali A.E."/>
            <person name="Liu N."/>
            <person name="Peng M."/>
            <person name="Yang Y."/>
        </authorList>
    </citation>
    <scope>NUCLEOTIDE SEQUENCE</scope>
    <source>
        <tissue evidence="7">Spear leaf of Hainan Tall coconut</tissue>
    </source>
</reference>
<dbReference type="GO" id="GO:0016020">
    <property type="term" value="C:membrane"/>
    <property type="evidence" value="ECO:0007669"/>
    <property type="project" value="UniProtKB-SubCell"/>
</dbReference>